<dbReference type="Pfam" id="PF00440">
    <property type="entry name" value="TetR_N"/>
    <property type="match status" value="1"/>
</dbReference>
<reference evidence="6 7" key="1">
    <citation type="submission" date="2017-08" db="EMBL/GenBank/DDBJ databases">
        <title>Halovibrio sewagensis sp. nov., isolated from wastewater of high salinity.</title>
        <authorList>
            <person name="Dong X."/>
            <person name="Zhang G."/>
        </authorList>
    </citation>
    <scope>NUCLEOTIDE SEQUENCE [LARGE SCALE GENOMIC DNA]</scope>
    <source>
        <strain evidence="6 7">YL5-2</strain>
    </source>
</reference>
<dbReference type="RefSeq" id="WP_095616488.1">
    <property type="nucleotide sequence ID" value="NZ_NSKD01000001.1"/>
</dbReference>
<dbReference type="OrthoDB" id="9809772at2"/>
<keyword evidence="2 4" id="KW-0238">DNA-binding</keyword>
<sequence length="188" mass="20245">MTRDTRSALLDLAERIARSRGFDGFSYADLAEAIGIRTASVHYHFPTKAKLSEALIERYQTSLQNGLAEIEAAHASAGERLKALIALYRGALHDGQTVCLCVAFSTCRESLSDTVIARVGAVRAMVLQWIAETFELGHRDGSVSAIGDPSDEAPATLAMLEGAHLAARTEEDPAVFDAATRLLLARCQ</sequence>
<evidence type="ECO:0000256" key="4">
    <source>
        <dbReference type="PROSITE-ProRule" id="PRU00335"/>
    </source>
</evidence>
<dbReference type="GO" id="GO:0003677">
    <property type="term" value="F:DNA binding"/>
    <property type="evidence" value="ECO:0007669"/>
    <property type="project" value="UniProtKB-UniRule"/>
</dbReference>
<comment type="caution">
    <text evidence="6">The sequence shown here is derived from an EMBL/GenBank/DDBJ whole genome shotgun (WGS) entry which is preliminary data.</text>
</comment>
<dbReference type="InterPro" id="IPR036271">
    <property type="entry name" value="Tet_transcr_reg_TetR-rel_C_sf"/>
</dbReference>
<dbReference type="EMBL" id="NSKD01000001">
    <property type="protein sequence ID" value="PAU82394.1"/>
    <property type="molecule type" value="Genomic_DNA"/>
</dbReference>
<evidence type="ECO:0000259" key="5">
    <source>
        <dbReference type="PROSITE" id="PS50977"/>
    </source>
</evidence>
<dbReference type="PANTHER" id="PTHR47506">
    <property type="entry name" value="TRANSCRIPTIONAL REGULATORY PROTEIN"/>
    <property type="match status" value="1"/>
</dbReference>
<protein>
    <submittedName>
        <fullName evidence="6">TetR family transcriptional regulator</fullName>
    </submittedName>
</protein>
<dbReference type="SUPFAM" id="SSF48498">
    <property type="entry name" value="Tetracyclin repressor-like, C-terminal domain"/>
    <property type="match status" value="1"/>
</dbReference>
<dbReference type="InterPro" id="IPR009057">
    <property type="entry name" value="Homeodomain-like_sf"/>
</dbReference>
<dbReference type="Gene3D" id="1.10.357.10">
    <property type="entry name" value="Tetracycline Repressor, domain 2"/>
    <property type="match status" value="1"/>
</dbReference>
<feature type="DNA-binding region" description="H-T-H motif" evidence="4">
    <location>
        <begin position="26"/>
        <end position="45"/>
    </location>
</feature>
<dbReference type="AlphaFoldDB" id="A0A2A2FCC9"/>
<name>A0A2A2FCC9_9GAMM</name>
<dbReference type="PRINTS" id="PR00455">
    <property type="entry name" value="HTHTETR"/>
</dbReference>
<organism evidence="6 7">
    <name type="scientific">Halovibrio salipaludis</name>
    <dbReference type="NCBI Taxonomy" id="2032626"/>
    <lineage>
        <taxon>Bacteria</taxon>
        <taxon>Pseudomonadati</taxon>
        <taxon>Pseudomonadota</taxon>
        <taxon>Gammaproteobacteria</taxon>
        <taxon>Oceanospirillales</taxon>
        <taxon>Halomonadaceae</taxon>
        <taxon>Halovibrio</taxon>
    </lineage>
</organism>
<evidence type="ECO:0000256" key="1">
    <source>
        <dbReference type="ARBA" id="ARBA00023015"/>
    </source>
</evidence>
<dbReference type="InterPro" id="IPR001647">
    <property type="entry name" value="HTH_TetR"/>
</dbReference>
<keyword evidence="3" id="KW-0804">Transcription</keyword>
<dbReference type="Proteomes" id="UP000218896">
    <property type="component" value="Unassembled WGS sequence"/>
</dbReference>
<keyword evidence="7" id="KW-1185">Reference proteome</keyword>
<evidence type="ECO:0000313" key="7">
    <source>
        <dbReference type="Proteomes" id="UP000218896"/>
    </source>
</evidence>
<evidence type="ECO:0000313" key="6">
    <source>
        <dbReference type="EMBL" id="PAU82394.1"/>
    </source>
</evidence>
<dbReference type="PANTHER" id="PTHR47506:SF1">
    <property type="entry name" value="HTH-TYPE TRANSCRIPTIONAL REGULATOR YJDC"/>
    <property type="match status" value="1"/>
</dbReference>
<dbReference type="PROSITE" id="PS50977">
    <property type="entry name" value="HTH_TETR_2"/>
    <property type="match status" value="1"/>
</dbReference>
<keyword evidence="1" id="KW-0805">Transcription regulation</keyword>
<proteinExistence type="predicted"/>
<gene>
    <name evidence="6" type="ORF">CK501_04440</name>
</gene>
<feature type="domain" description="HTH tetR-type" evidence="5">
    <location>
        <begin position="3"/>
        <end position="63"/>
    </location>
</feature>
<dbReference type="SUPFAM" id="SSF46689">
    <property type="entry name" value="Homeodomain-like"/>
    <property type="match status" value="1"/>
</dbReference>
<evidence type="ECO:0000256" key="2">
    <source>
        <dbReference type="ARBA" id="ARBA00023125"/>
    </source>
</evidence>
<accession>A0A2A2FCC9</accession>
<evidence type="ECO:0000256" key="3">
    <source>
        <dbReference type="ARBA" id="ARBA00023163"/>
    </source>
</evidence>